<dbReference type="PROSITE" id="PS00012">
    <property type="entry name" value="PHOSPHOPANTETHEINE"/>
    <property type="match status" value="1"/>
</dbReference>
<dbReference type="Gene3D" id="3.30.559.10">
    <property type="entry name" value="Chloramphenicol acetyltransferase-like domain"/>
    <property type="match status" value="1"/>
</dbReference>
<dbReference type="Gene3D" id="3.40.50.12780">
    <property type="entry name" value="N-terminal domain of ligase-like"/>
    <property type="match status" value="1"/>
</dbReference>
<name>A0A507DGK8_9FUNG</name>
<dbReference type="Proteomes" id="UP000317494">
    <property type="component" value="Unassembled WGS sequence"/>
</dbReference>
<feature type="domain" description="AMP-dependent synthetase/ligase" evidence="3">
    <location>
        <begin position="72"/>
        <end position="357"/>
    </location>
</feature>
<dbReference type="Pfam" id="PF00501">
    <property type="entry name" value="AMP-binding"/>
    <property type="match status" value="1"/>
</dbReference>
<evidence type="ECO:0000256" key="1">
    <source>
        <dbReference type="ARBA" id="ARBA00022450"/>
    </source>
</evidence>
<dbReference type="InterPro" id="IPR023213">
    <property type="entry name" value="CAT-like_dom_sf"/>
</dbReference>
<accession>A0A507DGK8</accession>
<dbReference type="VEuPathDB" id="FungiDB:SeMB42_g02130"/>
<evidence type="ECO:0000313" key="6">
    <source>
        <dbReference type="Proteomes" id="UP000317494"/>
    </source>
</evidence>
<proteinExistence type="predicted"/>
<organism evidence="5 6">
    <name type="scientific">Synchytrium endobioticum</name>
    <dbReference type="NCBI Taxonomy" id="286115"/>
    <lineage>
        <taxon>Eukaryota</taxon>
        <taxon>Fungi</taxon>
        <taxon>Fungi incertae sedis</taxon>
        <taxon>Chytridiomycota</taxon>
        <taxon>Chytridiomycota incertae sedis</taxon>
        <taxon>Chytridiomycetes</taxon>
        <taxon>Synchytriales</taxon>
        <taxon>Synchytriaceae</taxon>
        <taxon>Synchytrium</taxon>
    </lineage>
</organism>
<dbReference type="EMBL" id="QEAN01000062">
    <property type="protein sequence ID" value="TPX50819.1"/>
    <property type="molecule type" value="Genomic_DNA"/>
</dbReference>
<comment type="caution">
    <text evidence="5">The sequence shown here is derived from an EMBL/GenBank/DDBJ whole genome shotgun (WGS) entry which is preliminary data.</text>
</comment>
<dbReference type="SUPFAM" id="SSF52777">
    <property type="entry name" value="CoA-dependent acyltransferases"/>
    <property type="match status" value="1"/>
</dbReference>
<dbReference type="AlphaFoldDB" id="A0A507DGK8"/>
<dbReference type="InterPro" id="IPR000873">
    <property type="entry name" value="AMP-dep_synth/lig_dom"/>
</dbReference>
<dbReference type="STRING" id="286115.A0A507DGK8"/>
<dbReference type="EMBL" id="QEAM01000041">
    <property type="protein sequence ID" value="TPX49035.1"/>
    <property type="molecule type" value="Genomic_DNA"/>
</dbReference>
<dbReference type="InterPro" id="IPR020845">
    <property type="entry name" value="AMP-binding_CS"/>
</dbReference>
<gene>
    <name evidence="4" type="ORF">SeLEV6574_g01696</name>
    <name evidence="5" type="ORF">SeMB42_g02130</name>
</gene>
<dbReference type="PANTHER" id="PTHR44845:SF6">
    <property type="entry name" value="BETA-ALANINE-ACTIVATING ENZYME"/>
    <property type="match status" value="1"/>
</dbReference>
<dbReference type="PANTHER" id="PTHR44845">
    <property type="entry name" value="CARRIER DOMAIN-CONTAINING PROTEIN"/>
    <property type="match status" value="1"/>
</dbReference>
<dbReference type="InterPro" id="IPR042099">
    <property type="entry name" value="ANL_N_sf"/>
</dbReference>
<evidence type="ECO:0000313" key="4">
    <source>
        <dbReference type="EMBL" id="TPX49035.1"/>
    </source>
</evidence>
<evidence type="ECO:0000256" key="2">
    <source>
        <dbReference type="ARBA" id="ARBA00022553"/>
    </source>
</evidence>
<keyword evidence="1" id="KW-0596">Phosphopantetheine</keyword>
<evidence type="ECO:0000259" key="3">
    <source>
        <dbReference type="Pfam" id="PF00501"/>
    </source>
</evidence>
<evidence type="ECO:0000313" key="7">
    <source>
        <dbReference type="Proteomes" id="UP000320475"/>
    </source>
</evidence>
<reference evidence="6 7" key="1">
    <citation type="journal article" date="2019" name="Sci. Rep.">
        <title>Comparative genomics of chytrid fungi reveal insights into the obligate biotrophic and pathogenic lifestyle of Synchytrium endobioticum.</title>
        <authorList>
            <person name="van de Vossenberg B.T.L.H."/>
            <person name="Warris S."/>
            <person name="Nguyen H.D.T."/>
            <person name="van Gent-Pelzer M.P.E."/>
            <person name="Joly D.L."/>
            <person name="van de Geest H.C."/>
            <person name="Bonants P.J.M."/>
            <person name="Smith D.S."/>
            <person name="Levesque C.A."/>
            <person name="van der Lee T.A.J."/>
        </authorList>
    </citation>
    <scope>NUCLEOTIDE SEQUENCE [LARGE SCALE GENOMIC DNA]</scope>
    <source>
        <strain evidence="4 7">LEV6574</strain>
        <strain evidence="5 6">MB42</strain>
    </source>
</reference>
<dbReference type="Proteomes" id="UP000320475">
    <property type="component" value="Unassembled WGS sequence"/>
</dbReference>
<dbReference type="OrthoDB" id="2168451at2759"/>
<protein>
    <recommendedName>
        <fullName evidence="3">AMP-dependent synthetase/ligase domain-containing protein</fullName>
    </recommendedName>
</protein>
<dbReference type="SUPFAM" id="SSF56801">
    <property type="entry name" value="Acetyl-CoA synthetase-like"/>
    <property type="match status" value="1"/>
</dbReference>
<dbReference type="InterPro" id="IPR006162">
    <property type="entry name" value="Ppantetheine_attach_site"/>
</dbReference>
<dbReference type="PROSITE" id="PS00455">
    <property type="entry name" value="AMP_BINDING"/>
    <property type="match status" value="1"/>
</dbReference>
<keyword evidence="2" id="KW-0597">Phosphoprotein</keyword>
<evidence type="ECO:0000313" key="5">
    <source>
        <dbReference type="EMBL" id="TPX50819.1"/>
    </source>
</evidence>
<keyword evidence="6" id="KW-1185">Reference proteome</keyword>
<sequence length="1072" mass="120753">MDTPLELFRRVAIEEPDLPFIKAGACFQLTYQQAWRRIRQIAHSISKHVLVHQHCHHQETVATRPQHDAESSVIALHVTAEADFVLAVYAAWLAGRSVCVLNKDWAAETRQALVQRLGINLILYSLLGKPQELPGVQALDMKLLSDELHDDAITAVPLYAWITHTSGTTGLPKSTMIQMKTIAKGAPLSIPAFALKPYVVRDLASAPTFLYATSTVSNAPYVKSTLLVPPPEAAALNVPPSEGYIKSLDNGARNLHITPSILTLVRDHVQHRTWNHVDVVTLAGEMITPSAIFTAKQMFPNATIRAKWSQTELMWVSFVAEFPPGAEIHNDTVIEYAPVPGLIQDIILLDEHGMELEKKVGTTAILAVVAPGLTASGYLGGSVAESFRRTRDGRPMLVLHDWVEYRPNGRLVPKGRSNRKIKLNGLYVDLDYLDQLLKAQLSHLISDALVMKSASNFLVLLYTQHNGRRDSSSGCSDITTTDVDTSIIGSAGPEKDPAQTYMDVLELARRVIAEAGVTNAYLHFAKALDSFPMTVSYKRHLARLQEIADQVASENTELGTAIDPHDFVSQDISRFCATLCNTPHLAGKDFDLLSAGFDSLTVMRLVFHLRKNHQYRTDAVLLLKKGTRPTTIANAIRNSNSCLDTRDHGVVLTGQTYEVSKTALRSVAVYMDEELPYPGFGIIRNHYRRRITYEFNIQFIYRFQPHKGRPLDIPRLDKAVERLCERHPILRSRVLFRDEFRLPQVFARNFGYMSNHAVVQAKGHKILIVKERDMYDHVHLQRILKHDLSRLNTMVVMVAAPGVSFAFLAMCHMIFDLESHRVYKDHLSMLYECPDRQDIPTYRILTAKVMTEESLRRLPRLPSDIKIFKIAGFCPPIITVNYFQIDALHVNHPERVFGAFVSALLYVLRPASNMPMSETVGYCGVIGIILPEYTGNGLAETYDVLSLPLRDHITLEEALYAFQTRKTFFVTDRNIEKFRSHIFVNVRTHEGGQHPRDQHIRDISKASWPSSQGQFWVHFDIYPTEGRISGTFMKSTWIKKEVKTTMVARYLDLLESWNIRAEAVVAEGLPIS</sequence>